<name>A0ABQ9XZT7_9EUKA</name>
<dbReference type="EMBL" id="JARBJD010000050">
    <property type="protein sequence ID" value="KAK2957005.1"/>
    <property type="molecule type" value="Genomic_DNA"/>
</dbReference>
<proteinExistence type="predicted"/>
<organism evidence="2 3">
    <name type="scientific">Blattamonas nauphoetae</name>
    <dbReference type="NCBI Taxonomy" id="2049346"/>
    <lineage>
        <taxon>Eukaryota</taxon>
        <taxon>Metamonada</taxon>
        <taxon>Preaxostyla</taxon>
        <taxon>Oxymonadida</taxon>
        <taxon>Blattamonas</taxon>
    </lineage>
</organism>
<feature type="compositionally biased region" description="Basic and acidic residues" evidence="1">
    <location>
        <begin position="1"/>
        <end position="10"/>
    </location>
</feature>
<evidence type="ECO:0000313" key="2">
    <source>
        <dbReference type="EMBL" id="KAK2957005.1"/>
    </source>
</evidence>
<dbReference type="Proteomes" id="UP001281761">
    <property type="component" value="Unassembled WGS sequence"/>
</dbReference>
<gene>
    <name evidence="2" type="ORF">BLNAU_8080</name>
</gene>
<sequence>MTATDLKTDDSTSSTRSVVSIPPLPFPRDCSPFLNWREDPRYSFHEKANVFRSLVATLKFRPALDVTLEAQAVKFLKYAGPQSESSADAFLNCLASPSDDSSTSFVQSIVVLLYTPSHVIATAAMEILSKLMWICSAKNLLLLVKADLISGFVITLHTQSLSFGEAVDIHINVMKSIRRSIWLASPYGLAVIRIEDDNEQQAVYETVFQHVIAPSEKYIWHLCVNRYSIVHGNMSIEFMVLLARLLQICPYHQPTMAVVLHMPVFLTIPSCLTFFEDRDSICNFLRYMIYLQREWNKQKGEVRQKGKNVHRLLRMEGFEDAIEEKLLNHKKGSFGDLIVAKSIEWNNLQGINLPRRCLPPSMVATLSFSFAATFTLSHCSNCSEMEAVDADDWERFV</sequence>
<evidence type="ECO:0000256" key="1">
    <source>
        <dbReference type="SAM" id="MobiDB-lite"/>
    </source>
</evidence>
<feature type="compositionally biased region" description="Low complexity" evidence="1">
    <location>
        <begin position="11"/>
        <end position="20"/>
    </location>
</feature>
<keyword evidence="3" id="KW-1185">Reference proteome</keyword>
<accession>A0ABQ9XZT7</accession>
<evidence type="ECO:0000313" key="3">
    <source>
        <dbReference type="Proteomes" id="UP001281761"/>
    </source>
</evidence>
<reference evidence="2 3" key="1">
    <citation type="journal article" date="2022" name="bioRxiv">
        <title>Genomics of Preaxostyla Flagellates Illuminates Evolutionary Transitions and the Path Towards Mitochondrial Loss.</title>
        <authorList>
            <person name="Novak L.V.F."/>
            <person name="Treitli S.C."/>
            <person name="Pyrih J."/>
            <person name="Halakuc P."/>
            <person name="Pipaliya S.V."/>
            <person name="Vacek V."/>
            <person name="Brzon O."/>
            <person name="Soukal P."/>
            <person name="Eme L."/>
            <person name="Dacks J.B."/>
            <person name="Karnkowska A."/>
            <person name="Elias M."/>
            <person name="Hampl V."/>
        </authorList>
    </citation>
    <scope>NUCLEOTIDE SEQUENCE [LARGE SCALE GENOMIC DNA]</scope>
    <source>
        <strain evidence="2">NAU3</strain>
        <tissue evidence="2">Gut</tissue>
    </source>
</reference>
<feature type="region of interest" description="Disordered" evidence="1">
    <location>
        <begin position="1"/>
        <end position="20"/>
    </location>
</feature>
<comment type="caution">
    <text evidence="2">The sequence shown here is derived from an EMBL/GenBank/DDBJ whole genome shotgun (WGS) entry which is preliminary data.</text>
</comment>
<protein>
    <submittedName>
        <fullName evidence="2">Uncharacterized protein</fullName>
    </submittedName>
</protein>